<organism evidence="3 4">
    <name type="scientific">Cupriavidus taiwanensis</name>
    <dbReference type="NCBI Taxonomy" id="164546"/>
    <lineage>
        <taxon>Bacteria</taxon>
        <taxon>Pseudomonadati</taxon>
        <taxon>Pseudomonadota</taxon>
        <taxon>Betaproteobacteria</taxon>
        <taxon>Burkholderiales</taxon>
        <taxon>Burkholderiaceae</taxon>
        <taxon>Cupriavidus</taxon>
    </lineage>
</organism>
<accession>A0A375IRN8</accession>
<name>A0A375IRN8_9BURK</name>
<evidence type="ECO:0000313" key="4">
    <source>
        <dbReference type="Proteomes" id="UP000255505"/>
    </source>
</evidence>
<keyword evidence="2" id="KW-0472">Membrane</keyword>
<evidence type="ECO:0000256" key="2">
    <source>
        <dbReference type="SAM" id="Phobius"/>
    </source>
</evidence>
<keyword evidence="2" id="KW-0812">Transmembrane</keyword>
<feature type="transmembrane region" description="Helical" evidence="2">
    <location>
        <begin position="41"/>
        <end position="60"/>
    </location>
</feature>
<dbReference type="EMBL" id="LT991978">
    <property type="protein sequence ID" value="SPK77284.1"/>
    <property type="molecule type" value="Genomic_DNA"/>
</dbReference>
<feature type="region of interest" description="Disordered" evidence="1">
    <location>
        <begin position="133"/>
        <end position="159"/>
    </location>
</feature>
<gene>
    <name evidence="3" type="ORF">CT19425_P30133</name>
</gene>
<proteinExistence type="predicted"/>
<evidence type="ECO:0000313" key="3">
    <source>
        <dbReference type="EMBL" id="SPK77284.1"/>
    </source>
</evidence>
<dbReference type="Proteomes" id="UP000255505">
    <property type="component" value="Plasmid III"/>
</dbReference>
<dbReference type="AlphaFoldDB" id="A0A375IRN8"/>
<protein>
    <submittedName>
        <fullName evidence="3">Uncharacterized protein</fullName>
    </submittedName>
</protein>
<feature type="transmembrane region" description="Helical" evidence="2">
    <location>
        <begin position="72"/>
        <end position="92"/>
    </location>
</feature>
<sequence>MQFARWPVICKVVTQGGSYAKSGKTTRRFPDDKVLPFRESLTGTLGVAFVGTLVALDHTMVGNDRGPIRVDWLGALLIAAGLGSIQISMELLPARGRCGSRRARLLAEAGRRADGHHAGQRPGPWLYHAQPAGVRAADRGPRAPRDLHGHTEGRSAGWLERAPGAFDQATPRACTSHGSRLKVCGN</sequence>
<feature type="compositionally biased region" description="Basic and acidic residues" evidence="1">
    <location>
        <begin position="136"/>
        <end position="153"/>
    </location>
</feature>
<geneLocation type="plasmid" evidence="3">
    <name>III</name>
</geneLocation>
<keyword evidence="2" id="KW-1133">Transmembrane helix</keyword>
<keyword evidence="3" id="KW-0614">Plasmid</keyword>
<reference evidence="3 4" key="1">
    <citation type="submission" date="2018-01" db="EMBL/GenBank/DDBJ databases">
        <authorList>
            <person name="Gaut B.S."/>
            <person name="Morton B.R."/>
            <person name="Clegg M.T."/>
            <person name="Duvall M.R."/>
        </authorList>
    </citation>
    <scope>NUCLEOTIDE SEQUENCE [LARGE SCALE GENOMIC DNA]</scope>
    <source>
        <strain evidence="3">Cupriavidus taiwanensis LMG 19425</strain>
        <plasmid evidence="4">Plasmid iii</plasmid>
    </source>
</reference>
<evidence type="ECO:0000256" key="1">
    <source>
        <dbReference type="SAM" id="MobiDB-lite"/>
    </source>
</evidence>